<reference evidence="2" key="1">
    <citation type="submission" date="2020-08" db="EMBL/GenBank/DDBJ databases">
        <title>Multicomponent nature underlies the extraordinary mechanical properties of spider dragline silk.</title>
        <authorList>
            <person name="Kono N."/>
            <person name="Nakamura H."/>
            <person name="Mori M."/>
            <person name="Yoshida Y."/>
            <person name="Ohtoshi R."/>
            <person name="Malay A.D."/>
            <person name="Moran D.A.P."/>
            <person name="Tomita M."/>
            <person name="Numata K."/>
            <person name="Arakawa K."/>
        </authorList>
    </citation>
    <scope>NUCLEOTIDE SEQUENCE</scope>
</reference>
<evidence type="ECO:0000256" key="1">
    <source>
        <dbReference type="SAM" id="MobiDB-lite"/>
    </source>
</evidence>
<feature type="compositionally biased region" description="Polar residues" evidence="1">
    <location>
        <begin position="55"/>
        <end position="83"/>
    </location>
</feature>
<evidence type="ECO:0000313" key="2">
    <source>
        <dbReference type="EMBL" id="GFY13757.1"/>
    </source>
</evidence>
<accession>A0A8X6SH70</accession>
<proteinExistence type="predicted"/>
<sequence>MYISYSARGIRNASSAVSPTSPGTARRRQQRRQPAVIVRKGTTRGSESPSRRSKSCNNLCTSLDPPTSESSPSKLYHSPTSEYSPCKHSHSPPVSAAPAPRPRPTPTPSTSQTSTQAINSTSNPPSTIAETLKQLREPKVVEIFQVLKQVIAICNSDMPLADRAIEVAALLQIDLPI</sequence>
<comment type="caution">
    <text evidence="2">The sequence shown here is derived from an EMBL/GenBank/DDBJ whole genome shotgun (WGS) entry which is preliminary data.</text>
</comment>
<name>A0A8X6SH70_TRICX</name>
<dbReference type="Proteomes" id="UP000887159">
    <property type="component" value="Unassembled WGS sequence"/>
</dbReference>
<gene>
    <name evidence="2" type="ORF">TNCV_4961271</name>
</gene>
<protein>
    <submittedName>
        <fullName evidence="2">Uncharacterized protein</fullName>
    </submittedName>
</protein>
<organism evidence="2 3">
    <name type="scientific">Trichonephila clavipes</name>
    <name type="common">Golden silk orbweaver</name>
    <name type="synonym">Nephila clavipes</name>
    <dbReference type="NCBI Taxonomy" id="2585209"/>
    <lineage>
        <taxon>Eukaryota</taxon>
        <taxon>Metazoa</taxon>
        <taxon>Ecdysozoa</taxon>
        <taxon>Arthropoda</taxon>
        <taxon>Chelicerata</taxon>
        <taxon>Arachnida</taxon>
        <taxon>Araneae</taxon>
        <taxon>Araneomorphae</taxon>
        <taxon>Entelegynae</taxon>
        <taxon>Araneoidea</taxon>
        <taxon>Nephilidae</taxon>
        <taxon>Trichonephila</taxon>
    </lineage>
</organism>
<feature type="compositionally biased region" description="Polar residues" evidence="1">
    <location>
        <begin position="12"/>
        <end position="23"/>
    </location>
</feature>
<feature type="compositionally biased region" description="Low complexity" evidence="1">
    <location>
        <begin position="108"/>
        <end position="117"/>
    </location>
</feature>
<feature type="region of interest" description="Disordered" evidence="1">
    <location>
        <begin position="1"/>
        <end position="126"/>
    </location>
</feature>
<evidence type="ECO:0000313" key="3">
    <source>
        <dbReference type="Proteomes" id="UP000887159"/>
    </source>
</evidence>
<keyword evidence="3" id="KW-1185">Reference proteome</keyword>
<dbReference type="AlphaFoldDB" id="A0A8X6SH70"/>
<dbReference type="EMBL" id="BMAU01021323">
    <property type="protein sequence ID" value="GFY13757.1"/>
    <property type="molecule type" value="Genomic_DNA"/>
</dbReference>